<proteinExistence type="predicted"/>
<organism evidence="1 2">
    <name type="scientific">Trachymyrmex septentrionalis</name>
    <dbReference type="NCBI Taxonomy" id="34720"/>
    <lineage>
        <taxon>Eukaryota</taxon>
        <taxon>Metazoa</taxon>
        <taxon>Ecdysozoa</taxon>
        <taxon>Arthropoda</taxon>
        <taxon>Hexapoda</taxon>
        <taxon>Insecta</taxon>
        <taxon>Pterygota</taxon>
        <taxon>Neoptera</taxon>
        <taxon>Endopterygota</taxon>
        <taxon>Hymenoptera</taxon>
        <taxon>Apocrita</taxon>
        <taxon>Aculeata</taxon>
        <taxon>Formicoidea</taxon>
        <taxon>Formicidae</taxon>
        <taxon>Myrmicinae</taxon>
        <taxon>Trachymyrmex</taxon>
    </lineage>
</organism>
<sequence length="100" mass="11802">KSIGHPGKIKFFRKEAFLSKPEQEEFSLMAFVYFRVMLAAVVLGKTKESYSTVWTTFVVLCHVAEEVSLLGDEKRKKKEMMMIERERKKWNNGEVKQQKR</sequence>
<protein>
    <submittedName>
        <fullName evidence="1">Uncharacterized protein</fullName>
    </submittedName>
</protein>
<gene>
    <name evidence="1" type="ORF">ALC56_10064</name>
</gene>
<name>A0A195F5Q0_9HYME</name>
<evidence type="ECO:0000313" key="1">
    <source>
        <dbReference type="EMBL" id="KYN35507.1"/>
    </source>
</evidence>
<dbReference type="Proteomes" id="UP000078541">
    <property type="component" value="Unassembled WGS sequence"/>
</dbReference>
<keyword evidence="2" id="KW-1185">Reference proteome</keyword>
<accession>A0A195F5Q0</accession>
<dbReference type="EMBL" id="KQ981805">
    <property type="protein sequence ID" value="KYN35507.1"/>
    <property type="molecule type" value="Genomic_DNA"/>
</dbReference>
<reference evidence="1 2" key="1">
    <citation type="submission" date="2016-03" db="EMBL/GenBank/DDBJ databases">
        <title>Trachymyrmex septentrionalis WGS genome.</title>
        <authorList>
            <person name="Nygaard S."/>
            <person name="Hu H."/>
            <person name="Boomsma J."/>
            <person name="Zhang G."/>
        </authorList>
    </citation>
    <scope>NUCLEOTIDE SEQUENCE [LARGE SCALE GENOMIC DNA]</scope>
    <source>
        <strain evidence="1">Tsep2-gDNA-1</strain>
        <tissue evidence="1">Whole body</tissue>
    </source>
</reference>
<feature type="non-terminal residue" evidence="1">
    <location>
        <position position="1"/>
    </location>
</feature>
<evidence type="ECO:0000313" key="2">
    <source>
        <dbReference type="Proteomes" id="UP000078541"/>
    </source>
</evidence>
<dbReference type="AlphaFoldDB" id="A0A195F5Q0"/>